<feature type="compositionally biased region" description="Basic and acidic residues" evidence="1">
    <location>
        <begin position="204"/>
        <end position="218"/>
    </location>
</feature>
<dbReference type="InterPro" id="IPR036880">
    <property type="entry name" value="Kunitz_BPTI_sf"/>
</dbReference>
<accession>A0A224Y4I4</accession>
<sequence>MGHALLFHIALLACTLHLQFARDVPNTSKGKHMLNKRCLIEPTVEDCNSILLSWSYSNESGTCDKGYVCANCVNRFETQQQCKKTCPAKPAQKPRWKLRQLWDCRKWLMRGNGCQAVWYEAGKNRLGLIAQLLYYTGCGPDKRKIFQYDFSTKKCHAVIKPPAKSVYQKIKEKERSKGGAHNARQRIQQIIEEGTLPPSFSRQQPEHHGHRDKGQFAK</sequence>
<feature type="signal peptide" evidence="2">
    <location>
        <begin position="1"/>
        <end position="21"/>
    </location>
</feature>
<reference evidence="3" key="1">
    <citation type="journal article" date="2017" name="Parasit. Vectors">
        <title>Sialotranscriptomics of Rhipicephalus zambeziensis reveals intricate expression profiles of secretory proteins and suggests tight temporal transcriptional regulation during blood-feeding.</title>
        <authorList>
            <person name="de Castro M.H."/>
            <person name="de Klerk D."/>
            <person name="Pienaar R."/>
            <person name="Rees D.J.G."/>
            <person name="Mans B.J."/>
        </authorList>
    </citation>
    <scope>NUCLEOTIDE SEQUENCE</scope>
    <source>
        <tissue evidence="3">Salivary glands</tissue>
    </source>
</reference>
<evidence type="ECO:0000256" key="1">
    <source>
        <dbReference type="SAM" id="MobiDB-lite"/>
    </source>
</evidence>
<dbReference type="AlphaFoldDB" id="A0A224Y4I4"/>
<feature type="chain" id="PRO_5012171906" evidence="2">
    <location>
        <begin position="22"/>
        <end position="218"/>
    </location>
</feature>
<feature type="region of interest" description="Disordered" evidence="1">
    <location>
        <begin position="172"/>
        <end position="218"/>
    </location>
</feature>
<keyword evidence="2" id="KW-0732">Signal</keyword>
<dbReference type="EMBL" id="GFPF01000459">
    <property type="protein sequence ID" value="MAA11605.1"/>
    <property type="molecule type" value="Transcribed_RNA"/>
</dbReference>
<evidence type="ECO:0000256" key="2">
    <source>
        <dbReference type="SAM" id="SignalP"/>
    </source>
</evidence>
<protein>
    <submittedName>
        <fullName evidence="3">Pancreatic trypsin inhibitor</fullName>
    </submittedName>
</protein>
<dbReference type="Gene3D" id="4.10.410.10">
    <property type="entry name" value="Pancreatic trypsin inhibitor Kunitz domain"/>
    <property type="match status" value="1"/>
</dbReference>
<dbReference type="GO" id="GO:0004867">
    <property type="term" value="F:serine-type endopeptidase inhibitor activity"/>
    <property type="evidence" value="ECO:0007669"/>
    <property type="project" value="InterPro"/>
</dbReference>
<name>A0A224Y4I4_9ACAR</name>
<dbReference type="SUPFAM" id="SSF57362">
    <property type="entry name" value="BPTI-like"/>
    <property type="match status" value="1"/>
</dbReference>
<evidence type="ECO:0000313" key="3">
    <source>
        <dbReference type="EMBL" id="MAA11605.1"/>
    </source>
</evidence>
<proteinExistence type="predicted"/>
<dbReference type="CDD" id="cd00109">
    <property type="entry name" value="Kunitz-type"/>
    <property type="match status" value="1"/>
</dbReference>
<organism evidence="3">
    <name type="scientific">Rhipicephalus zambeziensis</name>
    <dbReference type="NCBI Taxonomy" id="60191"/>
    <lineage>
        <taxon>Eukaryota</taxon>
        <taxon>Metazoa</taxon>
        <taxon>Ecdysozoa</taxon>
        <taxon>Arthropoda</taxon>
        <taxon>Chelicerata</taxon>
        <taxon>Arachnida</taxon>
        <taxon>Acari</taxon>
        <taxon>Parasitiformes</taxon>
        <taxon>Ixodida</taxon>
        <taxon>Ixodoidea</taxon>
        <taxon>Ixodidae</taxon>
        <taxon>Rhipicephalinae</taxon>
        <taxon>Rhipicephalus</taxon>
        <taxon>Rhipicephalus</taxon>
    </lineage>
</organism>